<dbReference type="SUPFAM" id="SSF57850">
    <property type="entry name" value="RING/U-box"/>
    <property type="match status" value="1"/>
</dbReference>
<dbReference type="PANTHER" id="PTHR45676:SF41">
    <property type="entry name" value="RING-H2 FINGER PROTEIN ATL66"/>
    <property type="match status" value="1"/>
</dbReference>
<protein>
    <recommendedName>
        <fullName evidence="3">RING-type domain-containing protein</fullName>
    </recommendedName>
</protein>
<sequence length="83" mass="9186">MAKVVGGEDCGDGGGGSNGEEESTCPVCLSEFEDGEAVRFPPECGHCFHVECIDMWFRWHSTCPVCRHDALFKTFQIVEGDNW</sequence>
<accession>A0AAV7GHJ3</accession>
<dbReference type="Gene3D" id="3.30.40.10">
    <property type="entry name" value="Zinc/RING finger domain, C3HC4 (zinc finger)"/>
    <property type="match status" value="1"/>
</dbReference>
<keyword evidence="1" id="KW-0479">Metal-binding</keyword>
<dbReference type="EMBL" id="JAGFBR010000009">
    <property type="protein sequence ID" value="KAH0461219.1"/>
    <property type="molecule type" value="Genomic_DNA"/>
</dbReference>
<dbReference type="InterPro" id="IPR001841">
    <property type="entry name" value="Znf_RING"/>
</dbReference>
<gene>
    <name evidence="4" type="ORF">IEQ34_008794</name>
</gene>
<evidence type="ECO:0000313" key="5">
    <source>
        <dbReference type="Proteomes" id="UP000775213"/>
    </source>
</evidence>
<proteinExistence type="predicted"/>
<dbReference type="PANTHER" id="PTHR45676">
    <property type="entry name" value="RING-H2 FINGER PROTEIN ATL51-RELATED"/>
    <property type="match status" value="1"/>
</dbReference>
<dbReference type="GO" id="GO:0008270">
    <property type="term" value="F:zinc ion binding"/>
    <property type="evidence" value="ECO:0007669"/>
    <property type="project" value="UniProtKB-KW"/>
</dbReference>
<feature type="domain" description="RING-type" evidence="3">
    <location>
        <begin position="25"/>
        <end position="67"/>
    </location>
</feature>
<keyword evidence="1" id="KW-0862">Zinc</keyword>
<reference evidence="4 5" key="1">
    <citation type="journal article" date="2021" name="Hortic Res">
        <title>Chromosome-scale assembly of the Dendrobium chrysotoxum genome enhances the understanding of orchid evolution.</title>
        <authorList>
            <person name="Zhang Y."/>
            <person name="Zhang G.Q."/>
            <person name="Zhang D."/>
            <person name="Liu X.D."/>
            <person name="Xu X.Y."/>
            <person name="Sun W.H."/>
            <person name="Yu X."/>
            <person name="Zhu X."/>
            <person name="Wang Z.W."/>
            <person name="Zhao X."/>
            <person name="Zhong W.Y."/>
            <person name="Chen H."/>
            <person name="Yin W.L."/>
            <person name="Huang T."/>
            <person name="Niu S.C."/>
            <person name="Liu Z.J."/>
        </authorList>
    </citation>
    <scope>NUCLEOTIDE SEQUENCE [LARGE SCALE GENOMIC DNA]</scope>
    <source>
        <strain evidence="4">Lindl</strain>
    </source>
</reference>
<organism evidence="4 5">
    <name type="scientific">Dendrobium chrysotoxum</name>
    <name type="common">Orchid</name>
    <dbReference type="NCBI Taxonomy" id="161865"/>
    <lineage>
        <taxon>Eukaryota</taxon>
        <taxon>Viridiplantae</taxon>
        <taxon>Streptophyta</taxon>
        <taxon>Embryophyta</taxon>
        <taxon>Tracheophyta</taxon>
        <taxon>Spermatophyta</taxon>
        <taxon>Magnoliopsida</taxon>
        <taxon>Liliopsida</taxon>
        <taxon>Asparagales</taxon>
        <taxon>Orchidaceae</taxon>
        <taxon>Epidendroideae</taxon>
        <taxon>Malaxideae</taxon>
        <taxon>Dendrobiinae</taxon>
        <taxon>Dendrobium</taxon>
    </lineage>
</organism>
<dbReference type="Pfam" id="PF13639">
    <property type="entry name" value="zf-RING_2"/>
    <property type="match status" value="1"/>
</dbReference>
<evidence type="ECO:0000256" key="1">
    <source>
        <dbReference type="PROSITE-ProRule" id="PRU00175"/>
    </source>
</evidence>
<dbReference type="Proteomes" id="UP000775213">
    <property type="component" value="Unassembled WGS sequence"/>
</dbReference>
<dbReference type="AlphaFoldDB" id="A0AAV7GHJ3"/>
<evidence type="ECO:0000256" key="2">
    <source>
        <dbReference type="SAM" id="MobiDB-lite"/>
    </source>
</evidence>
<comment type="caution">
    <text evidence="4">The sequence shown here is derived from an EMBL/GenBank/DDBJ whole genome shotgun (WGS) entry which is preliminary data.</text>
</comment>
<dbReference type="SMART" id="SM00184">
    <property type="entry name" value="RING"/>
    <property type="match status" value="1"/>
</dbReference>
<keyword evidence="5" id="KW-1185">Reference proteome</keyword>
<evidence type="ECO:0000313" key="4">
    <source>
        <dbReference type="EMBL" id="KAH0461219.1"/>
    </source>
</evidence>
<keyword evidence="1" id="KW-0863">Zinc-finger</keyword>
<dbReference type="GO" id="GO:0016567">
    <property type="term" value="P:protein ubiquitination"/>
    <property type="evidence" value="ECO:0007669"/>
    <property type="project" value="TreeGrafter"/>
</dbReference>
<name>A0AAV7GHJ3_DENCH</name>
<dbReference type="InterPro" id="IPR013083">
    <property type="entry name" value="Znf_RING/FYVE/PHD"/>
</dbReference>
<feature type="region of interest" description="Disordered" evidence="2">
    <location>
        <begin position="1"/>
        <end position="23"/>
    </location>
</feature>
<dbReference type="PROSITE" id="PS50089">
    <property type="entry name" value="ZF_RING_2"/>
    <property type="match status" value="1"/>
</dbReference>
<evidence type="ECO:0000259" key="3">
    <source>
        <dbReference type="PROSITE" id="PS50089"/>
    </source>
</evidence>